<dbReference type="GO" id="GO:0043541">
    <property type="term" value="C:UDP-N-acetylglucosamine transferase complex"/>
    <property type="evidence" value="ECO:0007669"/>
    <property type="project" value="TreeGrafter"/>
</dbReference>
<evidence type="ECO:0000256" key="7">
    <source>
        <dbReference type="ARBA" id="ARBA00022824"/>
    </source>
</evidence>
<accession>A0A060T4E6</accession>
<evidence type="ECO:0000256" key="4">
    <source>
        <dbReference type="ARBA" id="ARBA00011335"/>
    </source>
</evidence>
<evidence type="ECO:0000256" key="10">
    <source>
        <dbReference type="ARBA" id="ARBA00032062"/>
    </source>
</evidence>
<dbReference type="Gene3D" id="3.40.50.2000">
    <property type="entry name" value="Glycogen Phosphorylase B"/>
    <property type="match status" value="1"/>
</dbReference>
<dbReference type="AlphaFoldDB" id="A0A060T4E6"/>
<keyword evidence="7 11" id="KW-0256">Endoplasmic reticulum</keyword>
<organism evidence="12">
    <name type="scientific">Blastobotrys adeninivorans</name>
    <name type="common">Yeast</name>
    <name type="synonym">Arxula adeninivorans</name>
    <dbReference type="NCBI Taxonomy" id="409370"/>
    <lineage>
        <taxon>Eukaryota</taxon>
        <taxon>Fungi</taxon>
        <taxon>Dikarya</taxon>
        <taxon>Ascomycota</taxon>
        <taxon>Saccharomycotina</taxon>
        <taxon>Dipodascomycetes</taxon>
        <taxon>Dipodascales</taxon>
        <taxon>Trichomonascaceae</taxon>
        <taxon>Blastobotrys</taxon>
    </lineage>
</organism>
<feature type="transmembrane region" description="Helical" evidence="11">
    <location>
        <begin position="6"/>
        <end position="25"/>
    </location>
</feature>
<evidence type="ECO:0000256" key="3">
    <source>
        <dbReference type="ARBA" id="ARBA00009731"/>
    </source>
</evidence>
<evidence type="ECO:0000256" key="11">
    <source>
        <dbReference type="RuleBase" id="RU362127"/>
    </source>
</evidence>
<proteinExistence type="inferred from homology"/>
<evidence type="ECO:0000256" key="6">
    <source>
        <dbReference type="ARBA" id="ARBA00022692"/>
    </source>
</evidence>
<evidence type="ECO:0000256" key="8">
    <source>
        <dbReference type="ARBA" id="ARBA00022989"/>
    </source>
</evidence>
<dbReference type="GO" id="GO:0031965">
    <property type="term" value="C:nuclear membrane"/>
    <property type="evidence" value="ECO:0007669"/>
    <property type="project" value="UniProtKB-SubCell"/>
</dbReference>
<evidence type="ECO:0000256" key="9">
    <source>
        <dbReference type="ARBA" id="ARBA00023136"/>
    </source>
</evidence>
<sequence length="219" mass="23927">MDPLTVIGAFLLLALVAILILWRLVVLIPGPRSKFDPSPDHPTHLMVLLGSGGHTGEMMRLLKDLNIDRYPVRTWVHYPEDAISARKAVEFDAAAISGSSAKAGQLVSVKRARAVGQGWMSSIWTTIGSLISCFRIALLKPDVLVCNGPGTSVTLCGAVFVLKFFGLSKTRIVFIESLARVHSLSLSGKLLLPIADRFLVQWPSVASKYRRAEYYGILV</sequence>
<protein>
    <recommendedName>
        <fullName evidence="5 11">UDP-N-acetylglucosamine transferase subunit ALG14</fullName>
    </recommendedName>
    <alternativeName>
        <fullName evidence="10 11">Asparagine-linked glycosylation protein 14</fullName>
    </alternativeName>
</protein>
<keyword evidence="9 11" id="KW-0472">Membrane</keyword>
<comment type="function">
    <text evidence="11">Involved in protein N-glycosylation. Essential for the second step of the dolichol-linked oligosaccharide pathway. Anchors the catalytic subunit ALG13 to the ER.</text>
</comment>
<feature type="transmembrane region" description="Helical" evidence="11">
    <location>
        <begin position="118"/>
        <end position="138"/>
    </location>
</feature>
<comment type="caution">
    <text evidence="11">Lacks conserved residue(s) required for the propagation of feature annotation.</text>
</comment>
<dbReference type="PhylomeDB" id="A0A060T4E6"/>
<dbReference type="GO" id="GO:0006488">
    <property type="term" value="P:dolichol-linked oligosaccharide biosynthetic process"/>
    <property type="evidence" value="ECO:0007669"/>
    <property type="project" value="InterPro"/>
</dbReference>
<evidence type="ECO:0000256" key="1">
    <source>
        <dbReference type="ARBA" id="ARBA00004389"/>
    </source>
</evidence>
<feature type="transmembrane region" description="Helical" evidence="11">
    <location>
        <begin position="150"/>
        <end position="167"/>
    </location>
</feature>
<evidence type="ECO:0000256" key="2">
    <source>
        <dbReference type="ARBA" id="ARBA00004590"/>
    </source>
</evidence>
<comment type="similarity">
    <text evidence="3 11">Belongs to the ALG14 family.</text>
</comment>
<reference evidence="12" key="1">
    <citation type="submission" date="2014-02" db="EMBL/GenBank/DDBJ databases">
        <authorList>
            <person name="Genoscope - CEA"/>
        </authorList>
    </citation>
    <scope>NUCLEOTIDE SEQUENCE</scope>
    <source>
        <strain evidence="12">LS3</strain>
    </source>
</reference>
<dbReference type="GO" id="GO:0004577">
    <property type="term" value="F:N-acetylglucosaminyldiphosphodolichol N-acetylglucosaminyltransferase activity"/>
    <property type="evidence" value="ECO:0007669"/>
    <property type="project" value="TreeGrafter"/>
</dbReference>
<keyword evidence="8 11" id="KW-1133">Transmembrane helix</keyword>
<dbReference type="InterPro" id="IPR013969">
    <property type="entry name" value="Oligosacch_biosynth_Alg14"/>
</dbReference>
<keyword evidence="6 11" id="KW-0812">Transmembrane</keyword>
<reference evidence="12" key="2">
    <citation type="submission" date="2014-06" db="EMBL/GenBank/DDBJ databases">
        <title>The complete genome of Blastobotrys (Arxula) adeninivorans LS3 - a yeast of biotechnological interest.</title>
        <authorList>
            <person name="Kunze G."/>
            <person name="Gaillardin C."/>
            <person name="Czernicka M."/>
            <person name="Durrens P."/>
            <person name="Martin T."/>
            <person name="Boer E."/>
            <person name="Gabaldon T."/>
            <person name="Cruz J."/>
            <person name="Talla E."/>
            <person name="Marck C."/>
            <person name="Goffeau A."/>
            <person name="Barbe V."/>
            <person name="Baret P."/>
            <person name="Baronian K."/>
            <person name="Beier S."/>
            <person name="Bleykasten C."/>
            <person name="Bode R."/>
            <person name="Casaregola S."/>
            <person name="Despons L."/>
            <person name="Fairhead C."/>
            <person name="Giersberg M."/>
            <person name="Gierski P."/>
            <person name="Hahnel U."/>
            <person name="Hartmann A."/>
            <person name="Jankowska D."/>
            <person name="Jubin C."/>
            <person name="Jung P."/>
            <person name="Lafontaine I."/>
            <person name="Leh-Louis V."/>
            <person name="Lemaire M."/>
            <person name="Marcet-Houben M."/>
            <person name="Mascher M."/>
            <person name="Morel G."/>
            <person name="Richard G.-F."/>
            <person name="Riechen J."/>
            <person name="Sacerdot C."/>
            <person name="Sarkar A."/>
            <person name="Savel G."/>
            <person name="Schacherer J."/>
            <person name="Sherman D."/>
            <person name="Straub M.-L."/>
            <person name="Stein N."/>
            <person name="Thierry A."/>
            <person name="Trautwein-Schult A."/>
            <person name="Westhof E."/>
            <person name="Worch S."/>
            <person name="Dujon B."/>
            <person name="Souciet J.-L."/>
            <person name="Wincker P."/>
            <person name="Scholz U."/>
            <person name="Neuveglise N."/>
        </authorList>
    </citation>
    <scope>NUCLEOTIDE SEQUENCE</scope>
    <source>
        <strain evidence="12">LS3</strain>
    </source>
</reference>
<evidence type="ECO:0000313" key="12">
    <source>
        <dbReference type="EMBL" id="CDP33742.1"/>
    </source>
</evidence>
<dbReference type="EMBL" id="HG937691">
    <property type="protein sequence ID" value="CDP33742.1"/>
    <property type="molecule type" value="Genomic_DNA"/>
</dbReference>
<evidence type="ECO:0000256" key="5">
    <source>
        <dbReference type="ARBA" id="ARBA00017467"/>
    </source>
</evidence>
<name>A0A060T4E6_BLAAD</name>
<gene>
    <name evidence="11" type="primary">ALG14</name>
    <name evidence="12" type="ORF">GNLVRS02_ARAD1A16478g</name>
</gene>
<dbReference type="PANTHER" id="PTHR12154">
    <property type="entry name" value="GLYCOSYL TRANSFERASE-RELATED"/>
    <property type="match status" value="1"/>
</dbReference>
<comment type="subcellular location">
    <subcellularLocation>
        <location evidence="1 11">Endoplasmic reticulum membrane</location>
        <topology evidence="1 11">Single-pass membrane protein</topology>
    </subcellularLocation>
    <subcellularLocation>
        <location evidence="2">Nucleus membrane</location>
        <topology evidence="2">Single-pass membrane protein</topology>
    </subcellularLocation>
</comment>
<comment type="subunit">
    <text evidence="4 11">Heterodimer with ALG13 to form a functional enzyme.</text>
</comment>
<dbReference type="Pfam" id="PF08660">
    <property type="entry name" value="Alg14"/>
    <property type="match status" value="1"/>
</dbReference>
<dbReference type="PANTHER" id="PTHR12154:SF4">
    <property type="entry name" value="UDP-N-ACETYLGLUCOSAMINE TRANSFERASE SUBUNIT ALG14 HOMOLOG"/>
    <property type="match status" value="1"/>
</dbReference>